<organism evidence="4 5">
    <name type="scientific">Plastorhodobacter daqingensis</name>
    <dbReference type="NCBI Taxonomy" id="1387281"/>
    <lineage>
        <taxon>Bacteria</taxon>
        <taxon>Pseudomonadati</taxon>
        <taxon>Pseudomonadota</taxon>
        <taxon>Alphaproteobacteria</taxon>
        <taxon>Rhodobacterales</taxon>
        <taxon>Paracoccaceae</taxon>
        <taxon>Plastorhodobacter</taxon>
    </lineage>
</organism>
<dbReference type="InterPro" id="IPR003593">
    <property type="entry name" value="AAA+_ATPase"/>
</dbReference>
<evidence type="ECO:0000259" key="3">
    <source>
        <dbReference type="PROSITE" id="PS50893"/>
    </source>
</evidence>
<dbReference type="InterPro" id="IPR017871">
    <property type="entry name" value="ABC_transporter-like_CS"/>
</dbReference>
<dbReference type="GO" id="GO:0005524">
    <property type="term" value="F:ATP binding"/>
    <property type="evidence" value="ECO:0007669"/>
    <property type="project" value="UniProtKB-KW"/>
</dbReference>
<evidence type="ECO:0000313" key="4">
    <source>
        <dbReference type="EMBL" id="MFC7704625.1"/>
    </source>
</evidence>
<evidence type="ECO:0000313" key="5">
    <source>
        <dbReference type="Proteomes" id="UP001596516"/>
    </source>
</evidence>
<dbReference type="RefSeq" id="WP_377403148.1">
    <property type="nucleotide sequence ID" value="NZ_JBHTFQ010000005.1"/>
</dbReference>
<dbReference type="InterPro" id="IPR027417">
    <property type="entry name" value="P-loop_NTPase"/>
</dbReference>
<dbReference type="PANTHER" id="PTHR24220:SF684">
    <property type="entry name" value="FE(3+) IONS IMPORT ATP-BINDING PROTEIN FBPC"/>
    <property type="match status" value="1"/>
</dbReference>
<dbReference type="Proteomes" id="UP001596516">
    <property type="component" value="Unassembled WGS sequence"/>
</dbReference>
<dbReference type="PROSITE" id="PS00211">
    <property type="entry name" value="ABC_TRANSPORTER_1"/>
    <property type="match status" value="1"/>
</dbReference>
<reference evidence="5" key="1">
    <citation type="journal article" date="2019" name="Int. J. Syst. Evol. Microbiol.">
        <title>The Global Catalogue of Microorganisms (GCM) 10K type strain sequencing project: providing services to taxonomists for standard genome sequencing and annotation.</title>
        <authorList>
            <consortium name="The Broad Institute Genomics Platform"/>
            <consortium name="The Broad Institute Genome Sequencing Center for Infectious Disease"/>
            <person name="Wu L."/>
            <person name="Ma J."/>
        </authorList>
    </citation>
    <scope>NUCLEOTIDE SEQUENCE [LARGE SCALE GENOMIC DNA]</scope>
    <source>
        <strain evidence="5">CGMCC 1.12750</strain>
    </source>
</reference>
<evidence type="ECO:0000256" key="1">
    <source>
        <dbReference type="ARBA" id="ARBA00022741"/>
    </source>
</evidence>
<accession>A0ABW2UMU4</accession>
<dbReference type="PROSITE" id="PS50893">
    <property type="entry name" value="ABC_TRANSPORTER_2"/>
    <property type="match status" value="1"/>
</dbReference>
<dbReference type="SUPFAM" id="SSF52540">
    <property type="entry name" value="P-loop containing nucleoside triphosphate hydrolases"/>
    <property type="match status" value="1"/>
</dbReference>
<gene>
    <name evidence="4" type="ORF">ACFQXB_10515</name>
</gene>
<protein>
    <submittedName>
        <fullName evidence="4">ATP-binding cassette domain-containing protein</fullName>
    </submittedName>
</protein>
<dbReference type="InterPro" id="IPR015854">
    <property type="entry name" value="ABC_transpr_LolD-like"/>
</dbReference>
<dbReference type="PANTHER" id="PTHR24220">
    <property type="entry name" value="IMPORT ATP-BINDING PROTEIN"/>
    <property type="match status" value="1"/>
</dbReference>
<keyword evidence="1" id="KW-0547">Nucleotide-binding</keyword>
<proteinExistence type="predicted"/>
<dbReference type="EMBL" id="JBHTFQ010000005">
    <property type="protein sequence ID" value="MFC7704625.1"/>
    <property type="molecule type" value="Genomic_DNA"/>
</dbReference>
<feature type="domain" description="ABC transporter" evidence="3">
    <location>
        <begin position="15"/>
        <end position="238"/>
    </location>
</feature>
<dbReference type="InterPro" id="IPR003439">
    <property type="entry name" value="ABC_transporter-like_ATP-bd"/>
</dbReference>
<name>A0ABW2UMU4_9RHOB</name>
<sequence length="244" mass="26731">MIAARKPARHPILPLRLVRAGHAAAGRPLLSDITISIEAGRRLVVMGPNGAGKSLFLRLCHGLIEPTSGLRLWADGSARVAAQAMVFQRPVLLRRTVAANIDYPLFLQGLGRAERQRLVIQTLQRFGLQPLSDRPARRLSGGEQQRLALARAWAMKPQVLFLDEPTSALDPSATRIIEEMIEAFSAEGITIVMTTHDLGQARRLAQEVAFLHCGRLIEHQPAAHFFAGPATPEARAFLAGDLIW</sequence>
<dbReference type="SMART" id="SM00382">
    <property type="entry name" value="AAA"/>
    <property type="match status" value="1"/>
</dbReference>
<keyword evidence="5" id="KW-1185">Reference proteome</keyword>
<evidence type="ECO:0000256" key="2">
    <source>
        <dbReference type="ARBA" id="ARBA00022840"/>
    </source>
</evidence>
<dbReference type="Gene3D" id="3.40.50.300">
    <property type="entry name" value="P-loop containing nucleotide triphosphate hydrolases"/>
    <property type="match status" value="1"/>
</dbReference>
<dbReference type="Pfam" id="PF00005">
    <property type="entry name" value="ABC_tran"/>
    <property type="match status" value="1"/>
</dbReference>
<keyword evidence="2 4" id="KW-0067">ATP-binding</keyword>
<comment type="caution">
    <text evidence="4">The sequence shown here is derived from an EMBL/GenBank/DDBJ whole genome shotgun (WGS) entry which is preliminary data.</text>
</comment>